<feature type="non-terminal residue" evidence="2">
    <location>
        <position position="101"/>
    </location>
</feature>
<keyword evidence="4" id="KW-1185">Reference proteome</keyword>
<dbReference type="GO" id="GO:0016324">
    <property type="term" value="C:apical plasma membrane"/>
    <property type="evidence" value="ECO:0007669"/>
    <property type="project" value="TreeGrafter"/>
</dbReference>
<protein>
    <recommendedName>
        <fullName evidence="1">PDZ domain-containing protein</fullName>
    </recommendedName>
</protein>
<dbReference type="SUPFAM" id="SSF50156">
    <property type="entry name" value="PDZ domain-like"/>
    <property type="match status" value="1"/>
</dbReference>
<reference evidence="4" key="1">
    <citation type="submission" date="2012-12" db="EMBL/GenBank/DDBJ databases">
        <authorList>
            <person name="Hellsten U."/>
            <person name="Grimwood J."/>
            <person name="Chapman J.A."/>
            <person name="Shapiro H."/>
            <person name="Aerts A."/>
            <person name="Otillar R.P."/>
            <person name="Terry A.Y."/>
            <person name="Boore J.L."/>
            <person name="Simakov O."/>
            <person name="Marletaz F."/>
            <person name="Cho S.-J."/>
            <person name="Edsinger-Gonzales E."/>
            <person name="Havlak P."/>
            <person name="Kuo D.-H."/>
            <person name="Larsson T."/>
            <person name="Lv J."/>
            <person name="Arendt D."/>
            <person name="Savage R."/>
            <person name="Osoegawa K."/>
            <person name="de Jong P."/>
            <person name="Lindberg D.R."/>
            <person name="Seaver E.C."/>
            <person name="Weisblat D.A."/>
            <person name="Putnam N.H."/>
            <person name="Grigoriev I.V."/>
            <person name="Rokhsar D.S."/>
        </authorList>
    </citation>
    <scope>NUCLEOTIDE SEQUENCE</scope>
    <source>
        <strain evidence="4">I ESC-2004</strain>
    </source>
</reference>
<organism evidence="2">
    <name type="scientific">Capitella teleta</name>
    <name type="common">Polychaete worm</name>
    <dbReference type="NCBI Taxonomy" id="283909"/>
    <lineage>
        <taxon>Eukaryota</taxon>
        <taxon>Metazoa</taxon>
        <taxon>Spiralia</taxon>
        <taxon>Lophotrochozoa</taxon>
        <taxon>Annelida</taxon>
        <taxon>Polychaeta</taxon>
        <taxon>Sedentaria</taxon>
        <taxon>Scolecida</taxon>
        <taxon>Capitellidae</taxon>
        <taxon>Capitella</taxon>
    </lineage>
</organism>
<reference evidence="2 4" key="2">
    <citation type="journal article" date="2013" name="Nature">
        <title>Insights into bilaterian evolution from three spiralian genomes.</title>
        <authorList>
            <person name="Simakov O."/>
            <person name="Marletaz F."/>
            <person name="Cho S.J."/>
            <person name="Edsinger-Gonzales E."/>
            <person name="Havlak P."/>
            <person name="Hellsten U."/>
            <person name="Kuo D.H."/>
            <person name="Larsson T."/>
            <person name="Lv J."/>
            <person name="Arendt D."/>
            <person name="Savage R."/>
            <person name="Osoegawa K."/>
            <person name="de Jong P."/>
            <person name="Grimwood J."/>
            <person name="Chapman J.A."/>
            <person name="Shapiro H."/>
            <person name="Aerts A."/>
            <person name="Otillar R.P."/>
            <person name="Terry A.Y."/>
            <person name="Boore J.L."/>
            <person name="Grigoriev I.V."/>
            <person name="Lindberg D.R."/>
            <person name="Seaver E.C."/>
            <person name="Weisblat D.A."/>
            <person name="Putnam N.H."/>
            <person name="Rokhsar D.S."/>
        </authorList>
    </citation>
    <scope>NUCLEOTIDE SEQUENCE</scope>
    <source>
        <strain evidence="2 4">I ESC-2004</strain>
    </source>
</reference>
<dbReference type="GO" id="GO:0005938">
    <property type="term" value="C:cell cortex"/>
    <property type="evidence" value="ECO:0007669"/>
    <property type="project" value="TreeGrafter"/>
</dbReference>
<dbReference type="PROSITE" id="PS50106">
    <property type="entry name" value="PDZ"/>
    <property type="match status" value="1"/>
</dbReference>
<accession>R7VFB4</accession>
<dbReference type="OMA" id="KYNHGVF"/>
<dbReference type="OrthoDB" id="10058001at2759"/>
<dbReference type="GO" id="GO:0007163">
    <property type="term" value="P:establishment or maintenance of cell polarity"/>
    <property type="evidence" value="ECO:0007669"/>
    <property type="project" value="TreeGrafter"/>
</dbReference>
<feature type="domain" description="PDZ" evidence="1">
    <location>
        <begin position="20"/>
        <end position="101"/>
    </location>
</feature>
<dbReference type="Proteomes" id="UP000014760">
    <property type="component" value="Unassembled WGS sequence"/>
</dbReference>
<evidence type="ECO:0000259" key="1">
    <source>
        <dbReference type="PROSITE" id="PS50106"/>
    </source>
</evidence>
<feature type="non-terminal residue" evidence="2">
    <location>
        <position position="1"/>
    </location>
</feature>
<dbReference type="Gene3D" id="2.30.42.10">
    <property type="match status" value="1"/>
</dbReference>
<dbReference type="EnsemblMetazoa" id="CapteT79524">
    <property type="protein sequence ID" value="CapteP79524"/>
    <property type="gene ID" value="CapteG79524"/>
</dbReference>
<dbReference type="GO" id="GO:0007098">
    <property type="term" value="P:centrosome cycle"/>
    <property type="evidence" value="ECO:0007669"/>
    <property type="project" value="TreeGrafter"/>
</dbReference>
<dbReference type="GO" id="GO:0005634">
    <property type="term" value="C:nucleus"/>
    <property type="evidence" value="ECO:0007669"/>
    <property type="project" value="TreeGrafter"/>
</dbReference>
<dbReference type="EMBL" id="KB292570">
    <property type="protein sequence ID" value="ELU17304.1"/>
    <property type="molecule type" value="Genomic_DNA"/>
</dbReference>
<dbReference type="Pfam" id="PF00595">
    <property type="entry name" value="PDZ"/>
    <property type="match status" value="1"/>
</dbReference>
<dbReference type="AlphaFoldDB" id="R7VFB4"/>
<evidence type="ECO:0000313" key="2">
    <source>
        <dbReference type="EMBL" id="ELU17304.1"/>
    </source>
</evidence>
<name>R7VFB4_CAPTE</name>
<gene>
    <name evidence="2" type="ORF">CAPTEDRAFT_79524</name>
</gene>
<sequence length="101" mass="11162">PQHVRSIGKLMHVNEDGTQIIELARPKDGPMGFYVAKGNAQYKHGEFASERNDALPEHFFAGIMTVGDEILEINGRKVVDMALEGVYDLLGNGNKVVLRLL</sequence>
<dbReference type="InterPro" id="IPR036034">
    <property type="entry name" value="PDZ_sf"/>
</dbReference>
<dbReference type="HOGENOM" id="CLU_2298630_0_0_1"/>
<reference evidence="3" key="3">
    <citation type="submission" date="2015-06" db="UniProtKB">
        <authorList>
            <consortium name="EnsemblMetazoa"/>
        </authorList>
    </citation>
    <scope>IDENTIFICATION</scope>
</reference>
<dbReference type="EMBL" id="AMQN01004080">
    <property type="status" value="NOT_ANNOTATED_CDS"/>
    <property type="molecule type" value="Genomic_DNA"/>
</dbReference>
<evidence type="ECO:0000313" key="4">
    <source>
        <dbReference type="Proteomes" id="UP000014760"/>
    </source>
</evidence>
<dbReference type="GO" id="GO:0060341">
    <property type="term" value="P:regulation of cellular localization"/>
    <property type="evidence" value="ECO:0007669"/>
    <property type="project" value="TreeGrafter"/>
</dbReference>
<proteinExistence type="predicted"/>
<dbReference type="InterPro" id="IPR051741">
    <property type="entry name" value="PAR6_homolog"/>
</dbReference>
<dbReference type="InterPro" id="IPR001478">
    <property type="entry name" value="PDZ"/>
</dbReference>
<dbReference type="PANTHER" id="PTHR14102">
    <property type="entry name" value="PAR-6-RELATED"/>
    <property type="match status" value="1"/>
</dbReference>
<evidence type="ECO:0000313" key="3">
    <source>
        <dbReference type="EnsemblMetazoa" id="CapteP79524"/>
    </source>
</evidence>
<dbReference type="STRING" id="283909.R7VFB4"/>
<dbReference type="PANTHER" id="PTHR14102:SF12">
    <property type="entry name" value="CDNA SEQUENCE BC034090"/>
    <property type="match status" value="1"/>
</dbReference>